<sequence length="123" mass="13906">MSPACAMSGSGRSGCRACSCPWISLSPICCELNLVVLRRRHRRPARDVCNEWSPTFRIMCSWHLHVRPSVWSFSTVTVGCSYGFADLASTCLGGRIFQLRLSKHSHVSRGLRARIMSDWFTER</sequence>
<keyword evidence="3" id="KW-1185">Reference proteome</keyword>
<accession>A0A0Q3NK53</accession>
<reference evidence="1 2" key="1">
    <citation type="journal article" date="2010" name="Nature">
        <title>Genome sequencing and analysis of the model grass Brachypodium distachyon.</title>
        <authorList>
            <consortium name="International Brachypodium Initiative"/>
        </authorList>
    </citation>
    <scope>NUCLEOTIDE SEQUENCE [LARGE SCALE GENOMIC DNA]</scope>
    <source>
        <strain evidence="1 2">Bd21</strain>
    </source>
</reference>
<dbReference type="EMBL" id="CM000880">
    <property type="protein sequence ID" value="KQK17758.1"/>
    <property type="molecule type" value="Genomic_DNA"/>
</dbReference>
<reference evidence="1" key="2">
    <citation type="submission" date="2017-06" db="EMBL/GenBank/DDBJ databases">
        <title>WGS assembly of Brachypodium distachyon.</title>
        <authorList>
            <consortium name="The International Brachypodium Initiative"/>
            <person name="Lucas S."/>
            <person name="Harmon-Smith M."/>
            <person name="Lail K."/>
            <person name="Tice H."/>
            <person name="Grimwood J."/>
            <person name="Bruce D."/>
            <person name="Barry K."/>
            <person name="Shu S."/>
            <person name="Lindquist E."/>
            <person name="Wang M."/>
            <person name="Pitluck S."/>
            <person name="Vogel J.P."/>
            <person name="Garvin D.F."/>
            <person name="Mockler T.C."/>
            <person name="Schmutz J."/>
            <person name="Rokhsar D."/>
            <person name="Bevan M.W."/>
        </authorList>
    </citation>
    <scope>NUCLEOTIDE SEQUENCE</scope>
    <source>
        <strain evidence="1">Bd21</strain>
    </source>
</reference>
<evidence type="ECO:0000313" key="3">
    <source>
        <dbReference type="Proteomes" id="UP000008810"/>
    </source>
</evidence>
<reference evidence="2" key="3">
    <citation type="submission" date="2018-08" db="UniProtKB">
        <authorList>
            <consortium name="EnsemblPlants"/>
        </authorList>
    </citation>
    <scope>IDENTIFICATION</scope>
    <source>
        <strain evidence="2">cv. Bd21</strain>
    </source>
</reference>
<dbReference type="EnsemblPlants" id="KQK17758">
    <property type="protein sequence ID" value="KQK17758"/>
    <property type="gene ID" value="BRADI_1g36566v3"/>
</dbReference>
<name>A0A0Q3NK53_BRADI</name>
<dbReference type="Gramene" id="KQK17758">
    <property type="protein sequence ID" value="KQK17758"/>
    <property type="gene ID" value="BRADI_1g36566v3"/>
</dbReference>
<dbReference type="Proteomes" id="UP000008810">
    <property type="component" value="Chromosome 1"/>
</dbReference>
<dbReference type="InParanoid" id="A0A0Q3NK53"/>
<dbReference type="AlphaFoldDB" id="A0A0Q3NK53"/>
<organism evidence="1">
    <name type="scientific">Brachypodium distachyon</name>
    <name type="common">Purple false brome</name>
    <name type="synonym">Trachynia distachya</name>
    <dbReference type="NCBI Taxonomy" id="15368"/>
    <lineage>
        <taxon>Eukaryota</taxon>
        <taxon>Viridiplantae</taxon>
        <taxon>Streptophyta</taxon>
        <taxon>Embryophyta</taxon>
        <taxon>Tracheophyta</taxon>
        <taxon>Spermatophyta</taxon>
        <taxon>Magnoliopsida</taxon>
        <taxon>Liliopsida</taxon>
        <taxon>Poales</taxon>
        <taxon>Poaceae</taxon>
        <taxon>BOP clade</taxon>
        <taxon>Pooideae</taxon>
        <taxon>Stipodae</taxon>
        <taxon>Brachypodieae</taxon>
        <taxon>Brachypodium</taxon>
    </lineage>
</organism>
<proteinExistence type="predicted"/>
<protein>
    <submittedName>
        <fullName evidence="1 2">Uncharacterized protein</fullName>
    </submittedName>
</protein>
<gene>
    <name evidence="1" type="ORF">BRADI_1g36566v3</name>
</gene>
<evidence type="ECO:0000313" key="1">
    <source>
        <dbReference type="EMBL" id="KQK17758.1"/>
    </source>
</evidence>
<evidence type="ECO:0000313" key="2">
    <source>
        <dbReference type="EnsemblPlants" id="KQK17758"/>
    </source>
</evidence>